<accession>A0A4V4H3M3</accession>
<dbReference type="EMBL" id="PYDT01000009">
    <property type="protein sequence ID" value="THU48846.1"/>
    <property type="molecule type" value="Genomic_DNA"/>
</dbReference>
<protein>
    <submittedName>
        <fullName evidence="1">Uncharacterized protein</fullName>
    </submittedName>
</protein>
<dbReference type="Proteomes" id="UP000317650">
    <property type="component" value="Chromosome 6"/>
</dbReference>
<evidence type="ECO:0000313" key="2">
    <source>
        <dbReference type="Proteomes" id="UP000317650"/>
    </source>
</evidence>
<gene>
    <name evidence="1" type="ORF">C4D60_Mb06t03290</name>
</gene>
<organism evidence="1 2">
    <name type="scientific">Musa balbisiana</name>
    <name type="common">Banana</name>
    <dbReference type="NCBI Taxonomy" id="52838"/>
    <lineage>
        <taxon>Eukaryota</taxon>
        <taxon>Viridiplantae</taxon>
        <taxon>Streptophyta</taxon>
        <taxon>Embryophyta</taxon>
        <taxon>Tracheophyta</taxon>
        <taxon>Spermatophyta</taxon>
        <taxon>Magnoliopsida</taxon>
        <taxon>Liliopsida</taxon>
        <taxon>Zingiberales</taxon>
        <taxon>Musaceae</taxon>
        <taxon>Musa</taxon>
    </lineage>
</organism>
<keyword evidence="2" id="KW-1185">Reference proteome</keyword>
<sequence>MWGESEGGYYGQEALTWVQSSVIVLDGVLTGSPWLETPQATELIALNIGGNDLCLQNLIISASYQPVQALIHCCYLSESEREEGMNNKPRRLHMGVGPCNCLERNPQHKGCISFTSSESRKAHLPINSGSTTLQTGRTLKGPLAHSNRIRMQLKLISSSWQIEIVD</sequence>
<evidence type="ECO:0000313" key="1">
    <source>
        <dbReference type="EMBL" id="THU48846.1"/>
    </source>
</evidence>
<dbReference type="AlphaFoldDB" id="A0A4V4H3M3"/>
<comment type="caution">
    <text evidence="1">The sequence shown here is derived from an EMBL/GenBank/DDBJ whole genome shotgun (WGS) entry which is preliminary data.</text>
</comment>
<name>A0A4V4H3M3_MUSBA</name>
<proteinExistence type="predicted"/>
<reference evidence="1 2" key="1">
    <citation type="journal article" date="2019" name="Nat. Plants">
        <title>Genome sequencing of Musa balbisiana reveals subgenome evolution and function divergence in polyploid bananas.</title>
        <authorList>
            <person name="Yao X."/>
        </authorList>
    </citation>
    <scope>NUCLEOTIDE SEQUENCE [LARGE SCALE GENOMIC DNA]</scope>
    <source>
        <strain evidence="2">cv. DH-PKW</strain>
        <tissue evidence="1">Leaves</tissue>
    </source>
</reference>